<reference evidence="3" key="1">
    <citation type="submission" date="2019-08" db="EMBL/GenBank/DDBJ databases">
        <title>The genome of the North American firefly Photinus pyralis.</title>
        <authorList>
            <consortium name="Photinus pyralis genome working group"/>
            <person name="Fallon T.R."/>
            <person name="Sander Lower S.E."/>
            <person name="Weng J.-K."/>
        </authorList>
    </citation>
    <scope>NUCLEOTIDE SEQUENCE</scope>
    <source>
        <strain evidence="3">TRF0915ILg1</strain>
        <tissue evidence="3">Whole body</tissue>
    </source>
</reference>
<keyword evidence="4" id="KW-1185">Reference proteome</keyword>
<name>A0A8K0GI89_IGNLU</name>
<organism evidence="3 4">
    <name type="scientific">Ignelater luminosus</name>
    <name type="common">Cucubano</name>
    <name type="synonym">Pyrophorus luminosus</name>
    <dbReference type="NCBI Taxonomy" id="2038154"/>
    <lineage>
        <taxon>Eukaryota</taxon>
        <taxon>Metazoa</taxon>
        <taxon>Ecdysozoa</taxon>
        <taxon>Arthropoda</taxon>
        <taxon>Hexapoda</taxon>
        <taxon>Insecta</taxon>
        <taxon>Pterygota</taxon>
        <taxon>Neoptera</taxon>
        <taxon>Endopterygota</taxon>
        <taxon>Coleoptera</taxon>
        <taxon>Polyphaga</taxon>
        <taxon>Elateriformia</taxon>
        <taxon>Elateroidea</taxon>
        <taxon>Elateridae</taxon>
        <taxon>Agrypninae</taxon>
        <taxon>Pyrophorini</taxon>
        <taxon>Ignelater</taxon>
    </lineage>
</organism>
<evidence type="ECO:0000256" key="2">
    <source>
        <dbReference type="SAM" id="Phobius"/>
    </source>
</evidence>
<dbReference type="OrthoDB" id="10494531at2759"/>
<feature type="compositionally biased region" description="Acidic residues" evidence="1">
    <location>
        <begin position="229"/>
        <end position="243"/>
    </location>
</feature>
<feature type="transmembrane region" description="Helical" evidence="2">
    <location>
        <begin position="53"/>
        <end position="73"/>
    </location>
</feature>
<comment type="caution">
    <text evidence="3">The sequence shown here is derived from an EMBL/GenBank/DDBJ whole genome shotgun (WGS) entry which is preliminary data.</text>
</comment>
<dbReference type="AlphaFoldDB" id="A0A8K0GI89"/>
<proteinExistence type="predicted"/>
<protein>
    <submittedName>
        <fullName evidence="3">Uncharacterized protein</fullName>
    </submittedName>
</protein>
<dbReference type="Proteomes" id="UP000801492">
    <property type="component" value="Unassembled WGS sequence"/>
</dbReference>
<feature type="transmembrane region" description="Helical" evidence="2">
    <location>
        <begin position="21"/>
        <end position="47"/>
    </location>
</feature>
<keyword evidence="2" id="KW-0472">Membrane</keyword>
<feature type="compositionally biased region" description="Basic and acidic residues" evidence="1">
    <location>
        <begin position="244"/>
        <end position="253"/>
    </location>
</feature>
<feature type="transmembrane region" description="Helical" evidence="2">
    <location>
        <begin position="143"/>
        <end position="174"/>
    </location>
</feature>
<dbReference type="EMBL" id="VTPC01001956">
    <property type="protein sequence ID" value="KAF2900899.1"/>
    <property type="molecule type" value="Genomic_DNA"/>
</dbReference>
<sequence>MDSAAASVSFMSQLHIGHSSIHHWVSSILTQVSSKFFAVLILLLAIFREQPLVFEFLIFIMLMASHLEVPYFVHEMTNTPEECRYLLQIQQVNNKTENKEENISKLDNINIQKKPFNGCNTDWSTHEQVALYTRIYSRPNSKFYIAAAFLLALFRELPIIFHILIGVILAMSYMEVPDTVCEPCKNEEQYNILLRHISKVKDNNGDIENMQQLNKTESKNDNENNNGNNDDDEEDDEDSDSDEWDKCLEHDIL</sequence>
<feature type="region of interest" description="Disordered" evidence="1">
    <location>
        <begin position="214"/>
        <end position="253"/>
    </location>
</feature>
<keyword evidence="2" id="KW-1133">Transmembrane helix</keyword>
<gene>
    <name evidence="3" type="ORF">ILUMI_05304</name>
</gene>
<evidence type="ECO:0000256" key="1">
    <source>
        <dbReference type="SAM" id="MobiDB-lite"/>
    </source>
</evidence>
<evidence type="ECO:0000313" key="4">
    <source>
        <dbReference type="Proteomes" id="UP000801492"/>
    </source>
</evidence>
<accession>A0A8K0GI89</accession>
<evidence type="ECO:0000313" key="3">
    <source>
        <dbReference type="EMBL" id="KAF2900899.1"/>
    </source>
</evidence>
<keyword evidence="2" id="KW-0812">Transmembrane</keyword>